<evidence type="ECO:0000313" key="2">
    <source>
        <dbReference type="Proteomes" id="UP001595457"/>
    </source>
</evidence>
<sequence>MELTYKAEVEGVASVTGFHCPPLVAKPVSREAWRWIAYPQTDQCFLPVAVRNPRRLLEDPEKQCSAWGLSMFTSKEAAEAVFLKLEKKIRNIRKTIGSHVGRVSLGPADGLCTPPDKGGHFDLHPIAKSFVALDVVELPKQAAKLSPVQGKKK</sequence>
<protein>
    <submittedName>
        <fullName evidence="1">Uncharacterized protein</fullName>
    </submittedName>
</protein>
<reference evidence="2" key="1">
    <citation type="journal article" date="2019" name="Int. J. Syst. Evol. Microbiol.">
        <title>The Global Catalogue of Microorganisms (GCM) 10K type strain sequencing project: providing services to taxonomists for standard genome sequencing and annotation.</title>
        <authorList>
            <consortium name="The Broad Institute Genomics Platform"/>
            <consortium name="The Broad Institute Genome Sequencing Center for Infectious Disease"/>
            <person name="Wu L."/>
            <person name="Ma J."/>
        </authorList>
    </citation>
    <scope>NUCLEOTIDE SEQUENCE [LARGE SCALE GENOMIC DNA]</scope>
    <source>
        <strain evidence="2">KCTC 62195</strain>
    </source>
</reference>
<accession>A0ABV7APG4</accession>
<evidence type="ECO:0000313" key="1">
    <source>
        <dbReference type="EMBL" id="MFC2970935.1"/>
    </source>
</evidence>
<organism evidence="1 2">
    <name type="scientific">Azotobacter bryophylli</name>
    <dbReference type="NCBI Taxonomy" id="1986537"/>
    <lineage>
        <taxon>Bacteria</taxon>
        <taxon>Pseudomonadati</taxon>
        <taxon>Pseudomonadota</taxon>
        <taxon>Gammaproteobacteria</taxon>
        <taxon>Pseudomonadales</taxon>
        <taxon>Pseudomonadaceae</taxon>
        <taxon>Azotobacter</taxon>
    </lineage>
</organism>
<keyword evidence="2" id="KW-1185">Reference proteome</keyword>
<name>A0ABV7APG4_9GAMM</name>
<dbReference type="Proteomes" id="UP001595457">
    <property type="component" value="Unassembled WGS sequence"/>
</dbReference>
<comment type="caution">
    <text evidence="1">The sequence shown here is derived from an EMBL/GenBank/DDBJ whole genome shotgun (WGS) entry which is preliminary data.</text>
</comment>
<gene>
    <name evidence="1" type="ORF">ACFOJE_01730</name>
</gene>
<proteinExistence type="predicted"/>
<dbReference type="EMBL" id="JBHRSJ010000001">
    <property type="protein sequence ID" value="MFC2970935.1"/>
    <property type="molecule type" value="Genomic_DNA"/>
</dbReference>
<dbReference type="RefSeq" id="WP_377812501.1">
    <property type="nucleotide sequence ID" value="NZ_JBHRSJ010000001.1"/>
</dbReference>